<proteinExistence type="inferred from homology"/>
<evidence type="ECO:0000256" key="1">
    <source>
        <dbReference type="ARBA" id="ARBA00006739"/>
    </source>
</evidence>
<evidence type="ECO:0000313" key="6">
    <source>
        <dbReference type="Proteomes" id="UP001597438"/>
    </source>
</evidence>
<keyword evidence="3 5" id="KW-0808">Transferase</keyword>
<comment type="similarity">
    <text evidence="1">Belongs to the glycosyltransferase 2 family.</text>
</comment>
<evidence type="ECO:0000259" key="4">
    <source>
        <dbReference type="Pfam" id="PF10111"/>
    </source>
</evidence>
<keyword evidence="6" id="KW-1185">Reference proteome</keyword>
<gene>
    <name evidence="5" type="ORF">ACFSYS_02250</name>
</gene>
<dbReference type="PANTHER" id="PTHR43179">
    <property type="entry name" value="RHAMNOSYLTRANSFERASE WBBL"/>
    <property type="match status" value="1"/>
</dbReference>
<name>A0ABW5X3G8_9FLAO</name>
<dbReference type="InterPro" id="IPR029044">
    <property type="entry name" value="Nucleotide-diphossugar_trans"/>
</dbReference>
<dbReference type="Pfam" id="PF10111">
    <property type="entry name" value="Glyco_tranf_2_2"/>
    <property type="match status" value="1"/>
</dbReference>
<protein>
    <submittedName>
        <fullName evidence="5">Glycosyltransferase family 2 protein</fullName>
        <ecNumber evidence="5">2.4.-.-</ecNumber>
    </submittedName>
</protein>
<evidence type="ECO:0000256" key="2">
    <source>
        <dbReference type="ARBA" id="ARBA00022676"/>
    </source>
</evidence>
<dbReference type="InterPro" id="IPR019290">
    <property type="entry name" value="GlycosylTrfase-like_prok"/>
</dbReference>
<sequence length="287" mass="33216">MNSQYNFSLITIVKGRQKHLQNLLEGVKRNSLQPKEIIIVTIDENFQLQQYKDLNIKTFRLEAASENIPLGEARNFGAGKAVHEHLIFLDVDCIPSEDFFEKIITQGSHVETLIMGTPRYLTKMVSVETPKKELLSLSHEHPARPKVPKLTTTKDYMLFWSLAFYIPSGLFFELGGFDEDYKGYGAEDSDFGLKLQNSGKDFYLSEAIVFHQQHAVYSPPVHQLDPIINNAQTFQKKWGRWVMENWLDDFQKLGLIEWDRKSKKIYKLKNASGEFIKKCFKPDAPYM</sequence>
<dbReference type="EC" id="2.4.-.-" evidence="5"/>
<feature type="domain" description="Glycosyltransferase 2-like prokaryotic type" evidence="4">
    <location>
        <begin position="48"/>
        <end position="210"/>
    </location>
</feature>
<dbReference type="RefSeq" id="WP_251739485.1">
    <property type="nucleotide sequence ID" value="NZ_JBHUOJ010000004.1"/>
</dbReference>
<dbReference type="Gene3D" id="3.90.550.10">
    <property type="entry name" value="Spore Coat Polysaccharide Biosynthesis Protein SpsA, Chain A"/>
    <property type="match status" value="1"/>
</dbReference>
<comment type="caution">
    <text evidence="5">The sequence shown here is derived from an EMBL/GenBank/DDBJ whole genome shotgun (WGS) entry which is preliminary data.</text>
</comment>
<dbReference type="EMBL" id="JBHUOJ010000004">
    <property type="protein sequence ID" value="MFD2832091.1"/>
    <property type="molecule type" value="Genomic_DNA"/>
</dbReference>
<dbReference type="PANTHER" id="PTHR43179:SF12">
    <property type="entry name" value="GALACTOFURANOSYLTRANSFERASE GLFT2"/>
    <property type="match status" value="1"/>
</dbReference>
<evidence type="ECO:0000313" key="5">
    <source>
        <dbReference type="EMBL" id="MFD2832091.1"/>
    </source>
</evidence>
<organism evidence="5 6">
    <name type="scientific">Christiangramia antarctica</name>
    <dbReference type="NCBI Taxonomy" id="2058158"/>
    <lineage>
        <taxon>Bacteria</taxon>
        <taxon>Pseudomonadati</taxon>
        <taxon>Bacteroidota</taxon>
        <taxon>Flavobacteriia</taxon>
        <taxon>Flavobacteriales</taxon>
        <taxon>Flavobacteriaceae</taxon>
        <taxon>Christiangramia</taxon>
    </lineage>
</organism>
<accession>A0ABW5X3G8</accession>
<keyword evidence="2 5" id="KW-0328">Glycosyltransferase</keyword>
<evidence type="ECO:0000256" key="3">
    <source>
        <dbReference type="ARBA" id="ARBA00022679"/>
    </source>
</evidence>
<dbReference type="GO" id="GO:0016757">
    <property type="term" value="F:glycosyltransferase activity"/>
    <property type="evidence" value="ECO:0007669"/>
    <property type="project" value="UniProtKB-KW"/>
</dbReference>
<reference evidence="6" key="1">
    <citation type="journal article" date="2019" name="Int. J. Syst. Evol. Microbiol.">
        <title>The Global Catalogue of Microorganisms (GCM) 10K type strain sequencing project: providing services to taxonomists for standard genome sequencing and annotation.</title>
        <authorList>
            <consortium name="The Broad Institute Genomics Platform"/>
            <consortium name="The Broad Institute Genome Sequencing Center for Infectious Disease"/>
            <person name="Wu L."/>
            <person name="Ma J."/>
        </authorList>
    </citation>
    <scope>NUCLEOTIDE SEQUENCE [LARGE SCALE GENOMIC DNA]</scope>
    <source>
        <strain evidence="6">KCTC 52925</strain>
    </source>
</reference>
<dbReference type="SUPFAM" id="SSF53448">
    <property type="entry name" value="Nucleotide-diphospho-sugar transferases"/>
    <property type="match status" value="1"/>
</dbReference>
<dbReference type="Proteomes" id="UP001597438">
    <property type="component" value="Unassembled WGS sequence"/>
</dbReference>